<evidence type="ECO:0000256" key="4">
    <source>
        <dbReference type="ARBA" id="ARBA00023136"/>
    </source>
</evidence>
<evidence type="ECO:0000313" key="5">
    <source>
        <dbReference type="EMBL" id="OWF39852.1"/>
    </source>
</evidence>
<proteinExistence type="predicted"/>
<reference evidence="5 6" key="1">
    <citation type="journal article" date="2017" name="Nat. Ecol. Evol.">
        <title>Scallop genome provides insights into evolution of bilaterian karyotype and development.</title>
        <authorList>
            <person name="Wang S."/>
            <person name="Zhang J."/>
            <person name="Jiao W."/>
            <person name="Li J."/>
            <person name="Xun X."/>
            <person name="Sun Y."/>
            <person name="Guo X."/>
            <person name="Huan P."/>
            <person name="Dong B."/>
            <person name="Zhang L."/>
            <person name="Hu X."/>
            <person name="Sun X."/>
            <person name="Wang J."/>
            <person name="Zhao C."/>
            <person name="Wang Y."/>
            <person name="Wang D."/>
            <person name="Huang X."/>
            <person name="Wang R."/>
            <person name="Lv J."/>
            <person name="Li Y."/>
            <person name="Zhang Z."/>
            <person name="Liu B."/>
            <person name="Lu W."/>
            <person name="Hui Y."/>
            <person name="Liang J."/>
            <person name="Zhou Z."/>
            <person name="Hou R."/>
            <person name="Li X."/>
            <person name="Liu Y."/>
            <person name="Li H."/>
            <person name="Ning X."/>
            <person name="Lin Y."/>
            <person name="Zhao L."/>
            <person name="Xing Q."/>
            <person name="Dou J."/>
            <person name="Li Y."/>
            <person name="Mao J."/>
            <person name="Guo H."/>
            <person name="Dou H."/>
            <person name="Li T."/>
            <person name="Mu C."/>
            <person name="Jiang W."/>
            <person name="Fu Q."/>
            <person name="Fu X."/>
            <person name="Miao Y."/>
            <person name="Liu J."/>
            <person name="Yu Q."/>
            <person name="Li R."/>
            <person name="Liao H."/>
            <person name="Li X."/>
            <person name="Kong Y."/>
            <person name="Jiang Z."/>
            <person name="Chourrout D."/>
            <person name="Li R."/>
            <person name="Bao Z."/>
        </authorList>
    </citation>
    <scope>NUCLEOTIDE SEQUENCE [LARGE SCALE GENOMIC DNA]</scope>
    <source>
        <strain evidence="5 6">PY_sf001</strain>
    </source>
</reference>
<evidence type="ECO:0000313" key="6">
    <source>
        <dbReference type="Proteomes" id="UP000242188"/>
    </source>
</evidence>
<dbReference type="PANTHER" id="PTHR21630:SF10">
    <property type="entry name" value="VENTRICULAR ZONE-EXPRESSED PH DOMAIN-CONTAINING PROTEIN HOMOLOG 1"/>
    <property type="match status" value="1"/>
</dbReference>
<keyword evidence="6" id="KW-1185">Reference proteome</keyword>
<dbReference type="OrthoDB" id="5869902at2759"/>
<comment type="subcellular location">
    <subcellularLocation>
        <location evidence="2">Cell membrane</location>
    </subcellularLocation>
    <subcellularLocation>
        <location evidence="1">Endomembrane system</location>
        <topology evidence="1">Peripheral membrane protein</topology>
    </subcellularLocation>
</comment>
<dbReference type="Proteomes" id="UP000242188">
    <property type="component" value="Unassembled WGS sequence"/>
</dbReference>
<dbReference type="InterPro" id="IPR039888">
    <property type="entry name" value="Melted-like"/>
</dbReference>
<dbReference type="InterPro" id="IPR016024">
    <property type="entry name" value="ARM-type_fold"/>
</dbReference>
<accession>A0A210PTR8</accession>
<sequence length="577" mass="65465">MHELFAFVLRNKDLSKAGDLFSLDDRDIKRCLISVLQKIGEILDNKDFASNDNDQRVVDICVARVTTAIRKTESIEKHAVALVRLLELCQKHNLNPSSQEEDPPHAKIASDIMAFLFMHYDKGKVMILAIPVVVNFLCCNNKELGRNVSSYLSLAALDNADLLAPHVDLILSSLLRGNYFLSTLLPQIFTQCRQAVIDQTDCLVKIIDKCELSQRLNLFQVFGMIAKTDTKVLEKYVRKFVKYLSSNTLSPMILCLFVDMATASPLIFVDHVSTLQKVAKQQPTHIVQVMQIMGALVTIHKDYARKSMDYFVSQFGSADQTALTVILQEIKALSLNNHDLLDLNLEEISKLSRNGSSAVRILVQQLKEDNSKYSSAAPMENTKQERWALSQTKESSTNGKTHMRVPAAGFLQPRSIDISSILLMRRQIFGDPELENPQTLVNDQNFLCAVIRRAVIETGIRSVKGHNFHELMLKIKELVLNINDEDKEVMKKLKEKATNVIHYLKKRQVSPDREFKKRKLDYGKFSTDDDKEEKLQTCYKTGSLVTLLDYKDVPIAKANIVAYPCTDLCELFKCYLI</sequence>
<evidence type="ECO:0000256" key="1">
    <source>
        <dbReference type="ARBA" id="ARBA00004184"/>
    </source>
</evidence>
<dbReference type="PANTHER" id="PTHR21630">
    <property type="entry name" value="VEPH-A/MELTED"/>
    <property type="match status" value="1"/>
</dbReference>
<dbReference type="SUPFAM" id="SSF48371">
    <property type="entry name" value="ARM repeat"/>
    <property type="match status" value="1"/>
</dbReference>
<evidence type="ECO:0000256" key="3">
    <source>
        <dbReference type="ARBA" id="ARBA00022475"/>
    </source>
</evidence>
<organism evidence="5 6">
    <name type="scientific">Mizuhopecten yessoensis</name>
    <name type="common">Japanese scallop</name>
    <name type="synonym">Patinopecten yessoensis</name>
    <dbReference type="NCBI Taxonomy" id="6573"/>
    <lineage>
        <taxon>Eukaryota</taxon>
        <taxon>Metazoa</taxon>
        <taxon>Spiralia</taxon>
        <taxon>Lophotrochozoa</taxon>
        <taxon>Mollusca</taxon>
        <taxon>Bivalvia</taxon>
        <taxon>Autobranchia</taxon>
        <taxon>Pteriomorphia</taxon>
        <taxon>Pectinida</taxon>
        <taxon>Pectinoidea</taxon>
        <taxon>Pectinidae</taxon>
        <taxon>Mizuhopecten</taxon>
    </lineage>
</organism>
<comment type="caution">
    <text evidence="5">The sequence shown here is derived from an EMBL/GenBank/DDBJ whole genome shotgun (WGS) entry which is preliminary data.</text>
</comment>
<dbReference type="EMBL" id="NEDP02005506">
    <property type="protein sequence ID" value="OWF39852.1"/>
    <property type="molecule type" value="Genomic_DNA"/>
</dbReference>
<dbReference type="AlphaFoldDB" id="A0A210PTR8"/>
<keyword evidence="3" id="KW-1003">Cell membrane</keyword>
<name>A0A210PTR8_MIZYE</name>
<keyword evidence="4" id="KW-0472">Membrane</keyword>
<dbReference type="GO" id="GO:0012505">
    <property type="term" value="C:endomembrane system"/>
    <property type="evidence" value="ECO:0007669"/>
    <property type="project" value="UniProtKB-SubCell"/>
</dbReference>
<evidence type="ECO:0000256" key="2">
    <source>
        <dbReference type="ARBA" id="ARBA00004236"/>
    </source>
</evidence>
<gene>
    <name evidence="5" type="ORF">KP79_PYT21775</name>
</gene>
<dbReference type="GO" id="GO:0005886">
    <property type="term" value="C:plasma membrane"/>
    <property type="evidence" value="ECO:0007669"/>
    <property type="project" value="UniProtKB-SubCell"/>
</dbReference>
<dbReference type="GO" id="GO:0009966">
    <property type="term" value="P:regulation of signal transduction"/>
    <property type="evidence" value="ECO:0007669"/>
    <property type="project" value="TreeGrafter"/>
</dbReference>
<dbReference type="GO" id="GO:0010314">
    <property type="term" value="F:phosphatidylinositol-5-phosphate binding"/>
    <property type="evidence" value="ECO:0007669"/>
    <property type="project" value="TreeGrafter"/>
</dbReference>
<protein>
    <submittedName>
        <fullName evidence="5">Ventricular zone-expressed PH domain-containing protein-like 1</fullName>
    </submittedName>
</protein>